<evidence type="ECO:0000256" key="3">
    <source>
        <dbReference type="ARBA" id="ARBA00022801"/>
    </source>
</evidence>
<comment type="similarity">
    <text evidence="1 7">Belongs to the DNA repair enzymes AP/ExoA family.</text>
</comment>
<feature type="binding site" evidence="5">
    <location>
        <position position="59"/>
    </location>
    <ligand>
        <name>Mg(2+)</name>
        <dbReference type="ChEBI" id="CHEBI:18420"/>
        <label>1</label>
    </ligand>
</feature>
<evidence type="ECO:0000313" key="10">
    <source>
        <dbReference type="EMBL" id="ABR17389.1"/>
    </source>
</evidence>
<evidence type="ECO:0000256" key="1">
    <source>
        <dbReference type="ARBA" id="ARBA00007092"/>
    </source>
</evidence>
<organism evidence="10">
    <name type="scientific">Picea sitchensis</name>
    <name type="common">Sitka spruce</name>
    <name type="synonym">Pinus sitchensis</name>
    <dbReference type="NCBI Taxonomy" id="3332"/>
    <lineage>
        <taxon>Eukaryota</taxon>
        <taxon>Viridiplantae</taxon>
        <taxon>Streptophyta</taxon>
        <taxon>Embryophyta</taxon>
        <taxon>Tracheophyta</taxon>
        <taxon>Spermatophyta</taxon>
        <taxon>Pinopsida</taxon>
        <taxon>Pinidae</taxon>
        <taxon>Conifers I</taxon>
        <taxon>Pinales</taxon>
        <taxon>Pinaceae</taxon>
        <taxon>Picea</taxon>
    </lineage>
</organism>
<dbReference type="GO" id="GO:0046872">
    <property type="term" value="F:metal ion binding"/>
    <property type="evidence" value="ECO:0007669"/>
    <property type="project" value="UniProtKB-KW"/>
</dbReference>
<feature type="domain" description="Endonuclease/exonuclease/phosphatase" evidence="9">
    <location>
        <begin position="56"/>
        <end position="261"/>
    </location>
</feature>
<name>B8LP09_PICSI</name>
<dbReference type="PANTHER" id="PTHR22748">
    <property type="entry name" value="AP ENDONUCLEASE"/>
    <property type="match status" value="1"/>
</dbReference>
<dbReference type="SUPFAM" id="SSF56219">
    <property type="entry name" value="DNase I-like"/>
    <property type="match status" value="1"/>
</dbReference>
<sequence>MKRYFQPVEKDGSFKKHKEQLTANPSHSSPPTSNGTTVPPQAEEADGVKKEPLKFMSWNANSLLLRLKKNRTELADFVQRLDPDVIAIQEVRIPAAGGKGGSKNQGELKDDTSSAREEKQTLMRAISCPPLSNYRVWWSLGDTKYAGTALFVKHQCQPLKVTFSLDQIGSSALKHEVDGRVIVAEFEGFRLLNSYVPNNGWKDDETGFRRRRKWDQRMLDFVLGVSDKPLIWCGDLNVSHQDIDVSHPEFFSNAKIAGYMPPNKEDCGQPGFTIAERRRFSTILSQYYIFSCSLHSDIFQSNK</sequence>
<feature type="region of interest" description="Disordered" evidence="8">
    <location>
        <begin position="1"/>
        <end position="50"/>
    </location>
</feature>
<dbReference type="PROSITE" id="PS51435">
    <property type="entry name" value="AP_NUCLEASE_F1_4"/>
    <property type="match status" value="1"/>
</dbReference>
<keyword evidence="5" id="KW-0464">Manganese</keyword>
<dbReference type="GO" id="GO:0005634">
    <property type="term" value="C:nucleus"/>
    <property type="evidence" value="ECO:0007669"/>
    <property type="project" value="TreeGrafter"/>
</dbReference>
<dbReference type="InterPro" id="IPR036691">
    <property type="entry name" value="Endo/exonu/phosph_ase_sf"/>
</dbReference>
<evidence type="ECO:0000256" key="5">
    <source>
        <dbReference type="PIRSR" id="PIRSR604808-2"/>
    </source>
</evidence>
<evidence type="ECO:0000256" key="2">
    <source>
        <dbReference type="ARBA" id="ARBA00022723"/>
    </source>
</evidence>
<evidence type="ECO:0000259" key="9">
    <source>
        <dbReference type="Pfam" id="PF03372"/>
    </source>
</evidence>
<feature type="binding site" evidence="5">
    <location>
        <position position="237"/>
    </location>
    <ligand>
        <name>Mg(2+)</name>
        <dbReference type="ChEBI" id="CHEBI:18420"/>
        <label>1</label>
    </ligand>
</feature>
<dbReference type="GO" id="GO:0003906">
    <property type="term" value="F:DNA-(apurinic or apyrimidinic site) endonuclease activity"/>
    <property type="evidence" value="ECO:0007669"/>
    <property type="project" value="TreeGrafter"/>
</dbReference>
<accession>B8LP09</accession>
<feature type="compositionally biased region" description="Polar residues" evidence="8">
    <location>
        <begin position="21"/>
        <end position="39"/>
    </location>
</feature>
<dbReference type="InterPro" id="IPR004808">
    <property type="entry name" value="AP_endonuc_1"/>
</dbReference>
<evidence type="ECO:0000256" key="8">
    <source>
        <dbReference type="SAM" id="MobiDB-lite"/>
    </source>
</evidence>
<evidence type="ECO:0000256" key="7">
    <source>
        <dbReference type="RuleBase" id="RU362131"/>
    </source>
</evidence>
<dbReference type="Gene3D" id="3.60.10.10">
    <property type="entry name" value="Endonuclease/exonuclease/phosphatase"/>
    <property type="match status" value="1"/>
</dbReference>
<feature type="binding site" evidence="5">
    <location>
        <position position="90"/>
    </location>
    <ligand>
        <name>Mg(2+)</name>
        <dbReference type="ChEBI" id="CHEBI:18420"/>
        <label>1</label>
    </ligand>
</feature>
<feature type="compositionally biased region" description="Basic and acidic residues" evidence="8">
    <location>
        <begin position="106"/>
        <end position="118"/>
    </location>
</feature>
<dbReference type="GO" id="GO:0008311">
    <property type="term" value="F:double-stranded DNA 3'-5' DNA exonuclease activity"/>
    <property type="evidence" value="ECO:0007669"/>
    <property type="project" value="TreeGrafter"/>
</dbReference>
<dbReference type="PANTHER" id="PTHR22748:SF10">
    <property type="entry name" value="DNA-(APURINIC OR APYRIMIDINIC SITE) ENDONUCLEASE"/>
    <property type="match status" value="1"/>
</dbReference>
<dbReference type="EMBL" id="EF677575">
    <property type="protein sequence ID" value="ABR17389.1"/>
    <property type="molecule type" value="mRNA"/>
</dbReference>
<keyword evidence="7" id="KW-0227">DNA damage</keyword>
<comment type="cofactor">
    <cofactor evidence="5 7">
        <name>Mg(2+)</name>
        <dbReference type="ChEBI" id="CHEBI:18420"/>
    </cofactor>
    <cofactor evidence="5 7">
        <name>Mn(2+)</name>
        <dbReference type="ChEBI" id="CHEBI:29035"/>
    </cofactor>
    <text evidence="5 7">Probably binds two magnesium or manganese ions per subunit.</text>
</comment>
<proteinExistence type="evidence at transcript level"/>
<dbReference type="NCBIfam" id="TIGR00633">
    <property type="entry name" value="xth"/>
    <property type="match status" value="1"/>
</dbReference>
<keyword evidence="4 5" id="KW-0460">Magnesium</keyword>
<keyword evidence="3" id="KW-0378">Hydrolase</keyword>
<dbReference type="InterPro" id="IPR005135">
    <property type="entry name" value="Endo/exonuclease/phosphatase"/>
</dbReference>
<reference evidence="10" key="1">
    <citation type="submission" date="2007-06" db="EMBL/GenBank/DDBJ databases">
        <title>Full length cDNA sequences from Sitka Spruce (Picea sitchensis).</title>
        <authorList>
            <person name="Ralph S.G."/>
            <person name="Chun H.E."/>
            <person name="Liao N."/>
            <person name="Ali J."/>
            <person name="Reid K."/>
            <person name="Kolosova N."/>
            <person name="Cooper N."/>
            <person name="Cullis C."/>
            <person name="Jancsik S."/>
            <person name="Moore R."/>
            <person name="Mayo M."/>
            <person name="Wagner S."/>
            <person name="Holt R.A."/>
            <person name="Jones S.J.M."/>
            <person name="Marra M.A."/>
            <person name="Ritland C.E."/>
            <person name="Ritland K."/>
            <person name="Bohlmann J."/>
        </authorList>
    </citation>
    <scope>NUCLEOTIDE SEQUENCE</scope>
    <source>
        <tissue evidence="10">Green portion of the leader tissue</tissue>
    </source>
</reference>
<evidence type="ECO:0000256" key="6">
    <source>
        <dbReference type="PIRSR" id="PIRSR604808-3"/>
    </source>
</evidence>
<keyword evidence="7" id="KW-0234">DNA repair</keyword>
<feature type="binding site" evidence="5">
    <location>
        <position position="235"/>
    </location>
    <ligand>
        <name>Mg(2+)</name>
        <dbReference type="ChEBI" id="CHEBI:18420"/>
        <label>1</label>
    </ligand>
</feature>
<dbReference type="AlphaFoldDB" id="B8LP09"/>
<protein>
    <recommendedName>
        <fullName evidence="9">Endonuclease/exonuclease/phosphatase domain-containing protein</fullName>
    </recommendedName>
</protein>
<keyword evidence="2 5" id="KW-0479">Metal-binding</keyword>
<evidence type="ECO:0000256" key="4">
    <source>
        <dbReference type="ARBA" id="ARBA00022842"/>
    </source>
</evidence>
<feature type="site" description="Transition state stabilizer" evidence="6">
    <location>
        <position position="237"/>
    </location>
</feature>
<dbReference type="GO" id="GO:0006284">
    <property type="term" value="P:base-excision repair"/>
    <property type="evidence" value="ECO:0007669"/>
    <property type="project" value="TreeGrafter"/>
</dbReference>
<dbReference type="Pfam" id="PF03372">
    <property type="entry name" value="Exo_endo_phos"/>
    <property type="match status" value="1"/>
</dbReference>
<feature type="region of interest" description="Disordered" evidence="8">
    <location>
        <begin position="96"/>
        <end position="118"/>
    </location>
</feature>
<dbReference type="GO" id="GO:0008081">
    <property type="term" value="F:phosphoric diester hydrolase activity"/>
    <property type="evidence" value="ECO:0007669"/>
    <property type="project" value="TreeGrafter"/>
</dbReference>